<keyword evidence="2" id="KW-1133">Transmembrane helix</keyword>
<feature type="compositionally biased region" description="Polar residues" evidence="1">
    <location>
        <begin position="293"/>
        <end position="303"/>
    </location>
</feature>
<keyword evidence="2" id="KW-0812">Transmembrane</keyword>
<feature type="compositionally biased region" description="Polar residues" evidence="1">
    <location>
        <begin position="277"/>
        <end position="286"/>
    </location>
</feature>
<dbReference type="PROSITE" id="PS50006">
    <property type="entry name" value="FHA_DOMAIN"/>
    <property type="match status" value="1"/>
</dbReference>
<proteinExistence type="predicted"/>
<accession>A0A0S7BTK5</accession>
<dbReference type="PANTHER" id="PTHR23308">
    <property type="entry name" value="NUCLEAR INHIBITOR OF PROTEIN PHOSPHATASE-1"/>
    <property type="match status" value="1"/>
</dbReference>
<keyword evidence="2" id="KW-0472">Membrane</keyword>
<name>A0A0S7BTK5_9CHLR</name>
<dbReference type="Proteomes" id="UP000053370">
    <property type="component" value="Unassembled WGS sequence"/>
</dbReference>
<protein>
    <submittedName>
        <fullName evidence="4">Protein containing FHA domain</fullName>
    </submittedName>
</protein>
<evidence type="ECO:0000256" key="1">
    <source>
        <dbReference type="SAM" id="MobiDB-lite"/>
    </source>
</evidence>
<dbReference type="SMART" id="SM00240">
    <property type="entry name" value="FHA"/>
    <property type="match status" value="1"/>
</dbReference>
<dbReference type="CDD" id="cd00060">
    <property type="entry name" value="FHA"/>
    <property type="match status" value="1"/>
</dbReference>
<feature type="region of interest" description="Disordered" evidence="1">
    <location>
        <begin position="125"/>
        <end position="323"/>
    </location>
</feature>
<organism evidence="4">
    <name type="scientific">Flexilinea flocculi</name>
    <dbReference type="NCBI Taxonomy" id="1678840"/>
    <lineage>
        <taxon>Bacteria</taxon>
        <taxon>Bacillati</taxon>
        <taxon>Chloroflexota</taxon>
        <taxon>Anaerolineae</taxon>
        <taxon>Anaerolineales</taxon>
        <taxon>Anaerolineaceae</taxon>
        <taxon>Flexilinea</taxon>
    </lineage>
</organism>
<dbReference type="SUPFAM" id="SSF49879">
    <property type="entry name" value="SMAD/FHA domain"/>
    <property type="match status" value="1"/>
</dbReference>
<gene>
    <name evidence="4" type="ORF">ATC1_131299</name>
</gene>
<evidence type="ECO:0000313" key="5">
    <source>
        <dbReference type="Proteomes" id="UP000053370"/>
    </source>
</evidence>
<feature type="compositionally biased region" description="Low complexity" evidence="1">
    <location>
        <begin position="221"/>
        <end position="252"/>
    </location>
</feature>
<feature type="domain" description="FHA" evidence="3">
    <location>
        <begin position="26"/>
        <end position="76"/>
    </location>
</feature>
<dbReference type="InterPro" id="IPR008984">
    <property type="entry name" value="SMAD_FHA_dom_sf"/>
</dbReference>
<feature type="transmembrane region" description="Helical" evidence="2">
    <location>
        <begin position="391"/>
        <end position="412"/>
    </location>
</feature>
<dbReference type="PATRIC" id="fig|1678840.3.peg.2751"/>
<dbReference type="Gene3D" id="2.60.200.20">
    <property type="match status" value="1"/>
</dbReference>
<keyword evidence="5" id="KW-1185">Reference proteome</keyword>
<sequence>MNNKYQIRVHSGSLRGQAFIINKPEFKIGRDPSCDIILTENSVSRIHLIIYHQDMNNVVLVDNNSTNGTTVNNMPVTTPVQITENSVIMLGGEVALVLEKVPEMQTPYAPFPPQNYQSNLNNPYAQSNMIPSYQPPVPENGSSNIPNANDLLKNQIGSIKSNPNTNLTEDINLEKIQNNDMEDKMNPKSGENSQPNFGQPQGNNSTPIYGQQNNIPDFNRPYPQAYPDQPYPYQQNFNQQPYPGQQIPQYQPMNPAFGQSQFPNPQNSNYPVPGQMNADNSQFNMPQSQSSQYPGQPWNQPQNPYAAPVPYGQNPNEFPQQPWMANQPYPQSGYMNNPVQQGYGQQGNVPQNNPYYGGGYPGYPQNYGYQTGYPQNEENQADEEAQKRKKLYIILGAVLLFIIAIIVFIIIIDTNYLWCDVFPFLWSAEACAIYP</sequence>
<dbReference type="AlphaFoldDB" id="A0A0S7BTK5"/>
<dbReference type="InterPro" id="IPR000253">
    <property type="entry name" value="FHA_dom"/>
</dbReference>
<feature type="compositionally biased region" description="Polar residues" evidence="1">
    <location>
        <begin position="155"/>
        <end position="179"/>
    </location>
</feature>
<dbReference type="Pfam" id="PF00498">
    <property type="entry name" value="FHA"/>
    <property type="match status" value="1"/>
</dbReference>
<dbReference type="InterPro" id="IPR050923">
    <property type="entry name" value="Cell_Proc_Reg/RNA_Proc"/>
</dbReference>
<evidence type="ECO:0000259" key="3">
    <source>
        <dbReference type="PROSITE" id="PS50006"/>
    </source>
</evidence>
<feature type="compositionally biased region" description="Polar residues" evidence="1">
    <location>
        <begin position="189"/>
        <end position="216"/>
    </location>
</feature>
<feature type="compositionally biased region" description="Polar residues" evidence="1">
    <location>
        <begin position="257"/>
        <end position="270"/>
    </location>
</feature>
<dbReference type="EMBL" id="DF968181">
    <property type="protein sequence ID" value="GAP41314.1"/>
    <property type="molecule type" value="Genomic_DNA"/>
</dbReference>
<dbReference type="RefSeq" id="WP_062282263.1">
    <property type="nucleotide sequence ID" value="NZ_DF968181.1"/>
</dbReference>
<evidence type="ECO:0000313" key="4">
    <source>
        <dbReference type="EMBL" id="GAP41314.1"/>
    </source>
</evidence>
<evidence type="ECO:0000256" key="2">
    <source>
        <dbReference type="SAM" id="Phobius"/>
    </source>
</evidence>
<reference evidence="4" key="1">
    <citation type="journal article" date="2015" name="Genome Announc.">
        <title>Draft Genome Sequence of Anaerolineae Strain TC1, a Novel Isolate from a Methanogenic Wastewater Treatment System.</title>
        <authorList>
            <person name="Matsuura N."/>
            <person name="Tourlousse D.M."/>
            <person name="Sun L."/>
            <person name="Toyonaga M."/>
            <person name="Kuroda K."/>
            <person name="Ohashi A."/>
            <person name="Cruz R."/>
            <person name="Yamaguchi T."/>
            <person name="Sekiguchi Y."/>
        </authorList>
    </citation>
    <scope>NUCLEOTIDE SEQUENCE [LARGE SCALE GENOMIC DNA]</scope>
    <source>
        <strain evidence="4">TC1</strain>
    </source>
</reference>
<dbReference type="STRING" id="1678840.ATC1_131299"/>